<evidence type="ECO:0000313" key="6">
    <source>
        <dbReference type="EMBL" id="OXG05110.1"/>
    </source>
</evidence>
<keyword evidence="5" id="KW-0998">Cell outer membrane</keyword>
<evidence type="ECO:0008006" key="8">
    <source>
        <dbReference type="Google" id="ProtNLM"/>
    </source>
</evidence>
<sequence length="439" mass="50301">MLLMGSAAKAQSGNLDSYIQEAFKGNESLKQRFLELEKSLYALKEAKTLFLPTTNFGANYSLAKGGRSIELPLGDLMNPVYNTLNTLTQNDQFKNLSNTKVTLNPNNFYDVRLHTSMDLYNRETVINERIKQGQITLEKSKISIYKRELVKEVKTAWFEYQQLLEEKGNYQSDLEMINESLRINEALLKNGKIYPTLVLRSQTYKKGIENSIIALQARIINAQAYFNFLLNKPFDSAIIVAQWPSEPLVSAVSEMEDSKPSEELDAARTSSLISGLQNKMDRSAMLPRVSTFIDLGLQDFAWKVKDGSPYYIAGVNMKWELFAFGRNRYKTAQSSLGMQQAESQYQLTGQRIALEEKQAENLCQTASKNYNNTLYQVELAEQYYADQLKIYKQGRLLYIELLDAQTQLTQIRVRRSIDYMGYQIAYAALERLKALYKID</sequence>
<keyword evidence="2" id="KW-1134">Transmembrane beta strand</keyword>
<comment type="subcellular location">
    <subcellularLocation>
        <location evidence="1">Cell outer membrane</location>
    </subcellularLocation>
</comment>
<dbReference type="GO" id="GO:0015288">
    <property type="term" value="F:porin activity"/>
    <property type="evidence" value="ECO:0007669"/>
    <property type="project" value="TreeGrafter"/>
</dbReference>
<organism evidence="6 7">
    <name type="scientific">Flavobacterium araucananum</name>
    <dbReference type="NCBI Taxonomy" id="946678"/>
    <lineage>
        <taxon>Bacteria</taxon>
        <taxon>Pseudomonadati</taxon>
        <taxon>Bacteroidota</taxon>
        <taxon>Flavobacteriia</taxon>
        <taxon>Flavobacteriales</taxon>
        <taxon>Flavobacteriaceae</taxon>
        <taxon>Flavobacterium</taxon>
    </lineage>
</organism>
<keyword evidence="4" id="KW-0472">Membrane</keyword>
<keyword evidence="7" id="KW-1185">Reference proteome</keyword>
<dbReference type="PANTHER" id="PTHR30026:SF20">
    <property type="entry name" value="OUTER MEMBRANE PROTEIN TOLC"/>
    <property type="match status" value="1"/>
</dbReference>
<dbReference type="Gene3D" id="1.20.1600.10">
    <property type="entry name" value="Outer membrane efflux proteins (OEP)"/>
    <property type="match status" value="1"/>
</dbReference>
<comment type="caution">
    <text evidence="6">The sequence shown here is derived from an EMBL/GenBank/DDBJ whole genome shotgun (WGS) entry which is preliminary data.</text>
</comment>
<dbReference type="AlphaFoldDB" id="A0A227P581"/>
<dbReference type="GO" id="GO:1990281">
    <property type="term" value="C:efflux pump complex"/>
    <property type="evidence" value="ECO:0007669"/>
    <property type="project" value="TreeGrafter"/>
</dbReference>
<proteinExistence type="predicted"/>
<evidence type="ECO:0000256" key="4">
    <source>
        <dbReference type="ARBA" id="ARBA00023136"/>
    </source>
</evidence>
<gene>
    <name evidence="6" type="ORF">B0A64_13565</name>
</gene>
<name>A0A227P581_9FLAO</name>
<protein>
    <recommendedName>
        <fullName evidence="8">Transporter</fullName>
    </recommendedName>
</protein>
<evidence type="ECO:0000256" key="3">
    <source>
        <dbReference type="ARBA" id="ARBA00022692"/>
    </source>
</evidence>
<keyword evidence="3" id="KW-0812">Transmembrane</keyword>
<reference evidence="6 7" key="1">
    <citation type="submission" date="2016-11" db="EMBL/GenBank/DDBJ databases">
        <title>Whole genomes of Flavobacteriaceae.</title>
        <authorList>
            <person name="Stine C."/>
            <person name="Li C."/>
            <person name="Tadesse D."/>
        </authorList>
    </citation>
    <scope>NUCLEOTIDE SEQUENCE [LARGE SCALE GENOMIC DNA]</scope>
    <source>
        <strain evidence="6 7">DSM 24704</strain>
    </source>
</reference>
<dbReference type="EMBL" id="MUGS01000027">
    <property type="protein sequence ID" value="OXG05110.1"/>
    <property type="molecule type" value="Genomic_DNA"/>
</dbReference>
<evidence type="ECO:0000256" key="1">
    <source>
        <dbReference type="ARBA" id="ARBA00004442"/>
    </source>
</evidence>
<evidence type="ECO:0000256" key="5">
    <source>
        <dbReference type="ARBA" id="ARBA00023237"/>
    </source>
</evidence>
<dbReference type="SUPFAM" id="SSF56954">
    <property type="entry name" value="Outer membrane efflux proteins (OEP)"/>
    <property type="match status" value="1"/>
</dbReference>
<dbReference type="GO" id="GO:0015562">
    <property type="term" value="F:efflux transmembrane transporter activity"/>
    <property type="evidence" value="ECO:0007669"/>
    <property type="project" value="InterPro"/>
</dbReference>
<evidence type="ECO:0000313" key="7">
    <source>
        <dbReference type="Proteomes" id="UP000214684"/>
    </source>
</evidence>
<dbReference type="PANTHER" id="PTHR30026">
    <property type="entry name" value="OUTER MEMBRANE PROTEIN TOLC"/>
    <property type="match status" value="1"/>
</dbReference>
<dbReference type="GO" id="GO:0009279">
    <property type="term" value="C:cell outer membrane"/>
    <property type="evidence" value="ECO:0007669"/>
    <property type="project" value="UniProtKB-SubCell"/>
</dbReference>
<dbReference type="Proteomes" id="UP000214684">
    <property type="component" value="Unassembled WGS sequence"/>
</dbReference>
<accession>A0A227P581</accession>
<evidence type="ECO:0000256" key="2">
    <source>
        <dbReference type="ARBA" id="ARBA00022452"/>
    </source>
</evidence>
<dbReference type="InterPro" id="IPR051906">
    <property type="entry name" value="TolC-like"/>
</dbReference>